<comment type="caution">
    <text evidence="3">The sequence shown here is derived from an EMBL/GenBank/DDBJ whole genome shotgun (WGS) entry which is preliminary data.</text>
</comment>
<dbReference type="Proteomes" id="UP000541444">
    <property type="component" value="Unassembled WGS sequence"/>
</dbReference>
<name>A0A7J7NKT9_9MAGN</name>
<proteinExistence type="predicted"/>
<dbReference type="OrthoDB" id="510472at2759"/>
<evidence type="ECO:0000256" key="2">
    <source>
        <dbReference type="ARBA" id="ARBA00022840"/>
    </source>
</evidence>
<evidence type="ECO:0000256" key="1">
    <source>
        <dbReference type="ARBA" id="ARBA00022741"/>
    </source>
</evidence>
<keyword evidence="1" id="KW-0547">Nucleotide-binding</keyword>
<dbReference type="Gene3D" id="3.30.420.40">
    <property type="match status" value="2"/>
</dbReference>
<evidence type="ECO:0000313" key="4">
    <source>
        <dbReference type="Proteomes" id="UP000541444"/>
    </source>
</evidence>
<dbReference type="InterPro" id="IPR013126">
    <property type="entry name" value="Hsp_70_fam"/>
</dbReference>
<accession>A0A7J7NKT9</accession>
<reference evidence="3 4" key="1">
    <citation type="journal article" date="2020" name="IScience">
        <title>Genome Sequencing of the Endangered Kingdonia uniflora (Circaeasteraceae, Ranunculales) Reveals Potential Mechanisms of Evolutionary Specialization.</title>
        <authorList>
            <person name="Sun Y."/>
            <person name="Deng T."/>
            <person name="Zhang A."/>
            <person name="Moore M.J."/>
            <person name="Landis J.B."/>
            <person name="Lin N."/>
            <person name="Zhang H."/>
            <person name="Zhang X."/>
            <person name="Huang J."/>
            <person name="Zhang X."/>
            <person name="Sun H."/>
            <person name="Wang H."/>
        </authorList>
    </citation>
    <scope>NUCLEOTIDE SEQUENCE [LARGE SCALE GENOMIC DNA]</scope>
    <source>
        <strain evidence="3">TB1705</strain>
        <tissue evidence="3">Leaf</tissue>
    </source>
</reference>
<dbReference type="EMBL" id="JACGCM010000715">
    <property type="protein sequence ID" value="KAF6167807.1"/>
    <property type="molecule type" value="Genomic_DNA"/>
</dbReference>
<evidence type="ECO:0000313" key="3">
    <source>
        <dbReference type="EMBL" id="KAF6167807.1"/>
    </source>
</evidence>
<dbReference type="GO" id="GO:0005524">
    <property type="term" value="F:ATP binding"/>
    <property type="evidence" value="ECO:0007669"/>
    <property type="project" value="UniProtKB-KW"/>
</dbReference>
<organism evidence="3 4">
    <name type="scientific">Kingdonia uniflora</name>
    <dbReference type="NCBI Taxonomy" id="39325"/>
    <lineage>
        <taxon>Eukaryota</taxon>
        <taxon>Viridiplantae</taxon>
        <taxon>Streptophyta</taxon>
        <taxon>Embryophyta</taxon>
        <taxon>Tracheophyta</taxon>
        <taxon>Spermatophyta</taxon>
        <taxon>Magnoliopsida</taxon>
        <taxon>Ranunculales</taxon>
        <taxon>Circaeasteraceae</taxon>
        <taxon>Kingdonia</taxon>
    </lineage>
</organism>
<dbReference type="GO" id="GO:0140662">
    <property type="term" value="F:ATP-dependent protein folding chaperone"/>
    <property type="evidence" value="ECO:0007669"/>
    <property type="project" value="InterPro"/>
</dbReference>
<protein>
    <submittedName>
        <fullName evidence="3">Uncharacterized protein</fullName>
    </submittedName>
</protein>
<dbReference type="Pfam" id="PF00012">
    <property type="entry name" value="HSP70"/>
    <property type="match status" value="1"/>
</dbReference>
<keyword evidence="2" id="KW-0067">ATP-binding</keyword>
<sequence>MVKENGGSQWPKSVRKEVSEANVTLPIRKDVKVGGSQAEDVDANDEHNDFIYAEIEVDTLSKEVHVDVVFNVVIESCAPIISTDGITVVITSKDFVTSENATTKDLAVLVDDCWLKNHERGVLLDDGPTEVAVVNASEEVSSYKALPSSKEAPTCKALLMEDACKEVKVDASKEVPVLVDACEVVVDASKELPNLHSQEDKARGMDDFKAPFEGITKDMNGRKTCYKQDWTTKIYLGFSLFQLTRIERTCALAGLFVLRLMPELIVVALLYGKYQLQMVHDNMGSKSENIAMIFNMGAGYCDVCVIATTEGVLQIKALSAQDAVIKLSLQDIVMIDVDLENGFRICGCSNIPKVKSLVLELYKKDEAYMGMDPLNAVVYSTVLEGAVASGIMGIPSAPKGILEISVYMNLDVSNIPRVFAGAILPQTHQPVMPFLEVMMPTVDDGHGWCAEALVKMYGSAQELFNL</sequence>
<dbReference type="AlphaFoldDB" id="A0A7J7NKT9"/>
<gene>
    <name evidence="3" type="ORF">GIB67_027585</name>
</gene>
<keyword evidence="4" id="KW-1185">Reference proteome</keyword>